<keyword evidence="1" id="KW-0732">Signal</keyword>
<comment type="caution">
    <text evidence="2">The sequence shown here is derived from an EMBL/GenBank/DDBJ whole genome shotgun (WGS) entry which is preliminary data.</text>
</comment>
<proteinExistence type="predicted"/>
<protein>
    <submittedName>
        <fullName evidence="2">Uncharacterized protein</fullName>
    </submittedName>
</protein>
<gene>
    <name evidence="2" type="ORF">D7M11_25460</name>
</gene>
<dbReference type="RefSeq" id="WP_120750085.1">
    <property type="nucleotide sequence ID" value="NZ_RBAH01000022.1"/>
</dbReference>
<name>A0A3B0BRB6_9BACL</name>
<dbReference type="OrthoDB" id="2597123at2"/>
<evidence type="ECO:0000313" key="3">
    <source>
        <dbReference type="Proteomes" id="UP000282311"/>
    </source>
</evidence>
<dbReference type="EMBL" id="RBAH01000022">
    <property type="protein sequence ID" value="RKN75855.1"/>
    <property type="molecule type" value="Genomic_DNA"/>
</dbReference>
<feature type="signal peptide" evidence="1">
    <location>
        <begin position="1"/>
        <end position="22"/>
    </location>
</feature>
<organism evidence="2 3">
    <name type="scientific">Paenibacillus ginsengarvi</name>
    <dbReference type="NCBI Taxonomy" id="400777"/>
    <lineage>
        <taxon>Bacteria</taxon>
        <taxon>Bacillati</taxon>
        <taxon>Bacillota</taxon>
        <taxon>Bacilli</taxon>
        <taxon>Bacillales</taxon>
        <taxon>Paenibacillaceae</taxon>
        <taxon>Paenibacillus</taxon>
    </lineage>
</organism>
<keyword evidence="3" id="KW-1185">Reference proteome</keyword>
<sequence>MKKFIVGLVCGAAIASSTAVIASDTLQAYLFPSQVAITNKGTIQPIDVTAENTLINYNNKAAAGRLLLQLYRSLQSGRQRSPAAWSGTLPDHPGEVENRQLHGSRRKRCRNRTATAEYAYALQLYIRTGLTKVPKDA</sequence>
<accession>A0A3B0BRB6</accession>
<evidence type="ECO:0000313" key="2">
    <source>
        <dbReference type="EMBL" id="RKN75855.1"/>
    </source>
</evidence>
<dbReference type="Proteomes" id="UP000282311">
    <property type="component" value="Unassembled WGS sequence"/>
</dbReference>
<feature type="chain" id="PRO_5017264417" evidence="1">
    <location>
        <begin position="23"/>
        <end position="137"/>
    </location>
</feature>
<dbReference type="AlphaFoldDB" id="A0A3B0BRB6"/>
<evidence type="ECO:0000256" key="1">
    <source>
        <dbReference type="SAM" id="SignalP"/>
    </source>
</evidence>
<reference evidence="2 3" key="1">
    <citation type="journal article" date="2007" name="Int. J. Syst. Evol. Microbiol.">
        <title>Paenibacillus ginsengarvi sp. nov., isolated from soil from ginseng cultivation.</title>
        <authorList>
            <person name="Yoon M.H."/>
            <person name="Ten L.N."/>
            <person name="Im W.T."/>
        </authorList>
    </citation>
    <scope>NUCLEOTIDE SEQUENCE [LARGE SCALE GENOMIC DNA]</scope>
    <source>
        <strain evidence="2 3">KCTC 13059</strain>
    </source>
</reference>